<dbReference type="GO" id="GO:0070403">
    <property type="term" value="F:NAD+ binding"/>
    <property type="evidence" value="ECO:0007669"/>
    <property type="project" value="InterPro"/>
</dbReference>
<evidence type="ECO:0000256" key="2">
    <source>
        <dbReference type="ARBA" id="ARBA00022679"/>
    </source>
</evidence>
<dbReference type="InterPro" id="IPR026590">
    <property type="entry name" value="Ssirtuin_cat_dom"/>
</dbReference>
<proteinExistence type="predicted"/>
<dbReference type="Pfam" id="PF02146">
    <property type="entry name" value="SIR2"/>
    <property type="match status" value="1"/>
</dbReference>
<keyword evidence="2 6" id="KW-0808">Transferase</keyword>
<evidence type="ECO:0000256" key="3">
    <source>
        <dbReference type="ARBA" id="ARBA00023027"/>
    </source>
</evidence>
<dbReference type="InterPro" id="IPR026591">
    <property type="entry name" value="Sirtuin_cat_small_dom_sf"/>
</dbReference>
<dbReference type="Proteomes" id="UP001056756">
    <property type="component" value="Chromosome"/>
</dbReference>
<evidence type="ECO:0000259" key="5">
    <source>
        <dbReference type="PROSITE" id="PS50305"/>
    </source>
</evidence>
<dbReference type="Gene3D" id="3.30.1600.10">
    <property type="entry name" value="SIR2/SIRT2 'Small Domain"/>
    <property type="match status" value="1"/>
</dbReference>
<dbReference type="PANTHER" id="PTHR11085">
    <property type="entry name" value="NAD-DEPENDENT PROTEIN DEACYLASE SIRTUIN-5, MITOCHONDRIAL-RELATED"/>
    <property type="match status" value="1"/>
</dbReference>
<name>A0A9J6ZKZ2_9BACL</name>
<protein>
    <recommendedName>
        <fullName evidence="1">protein acetyllysine N-acetyltransferase</fullName>
        <ecNumber evidence="1">2.3.1.286</ecNumber>
    </recommendedName>
</protein>
<gene>
    <name evidence="6" type="ORF">NAG76_09150</name>
</gene>
<evidence type="ECO:0000256" key="4">
    <source>
        <dbReference type="PROSITE-ProRule" id="PRU00236"/>
    </source>
</evidence>
<dbReference type="PROSITE" id="PS50305">
    <property type="entry name" value="SIRTUIN"/>
    <property type="match status" value="1"/>
</dbReference>
<dbReference type="EC" id="2.3.1.286" evidence="1"/>
<evidence type="ECO:0000256" key="1">
    <source>
        <dbReference type="ARBA" id="ARBA00012928"/>
    </source>
</evidence>
<dbReference type="GO" id="GO:0017136">
    <property type="term" value="F:histone deacetylase activity, NAD-dependent"/>
    <property type="evidence" value="ECO:0007669"/>
    <property type="project" value="TreeGrafter"/>
</dbReference>
<dbReference type="KEGG" id="plig:NAG76_09150"/>
<dbReference type="NCBIfam" id="NF001754">
    <property type="entry name" value="PRK00481.1-4"/>
    <property type="match status" value="1"/>
</dbReference>
<dbReference type="InterPro" id="IPR050134">
    <property type="entry name" value="NAD-dep_sirtuin_deacylases"/>
</dbReference>
<accession>A0A9J6ZKZ2</accession>
<dbReference type="PANTHER" id="PTHR11085:SF4">
    <property type="entry name" value="NAD-DEPENDENT PROTEIN DEACYLASE"/>
    <property type="match status" value="1"/>
</dbReference>
<sequence length="243" mass="27493">MSMLDQLVQQIRQANNITVLSGAGISTASGIPDFRSPNGIYSKVNNVEYLLSEGYYATHPKDFWTNFKDIFLMDRMQQYEPNPAHTMLADLEALGKKVTIITQNVDGLHRKAGSGHILEAHGSIDHAHCPKCKRSYDLPYVMAEKIPRCEQDNFILKPDVVLFGGIVRHLPEAYEASEQCNLFLTLGSSLQVYPVKELPFYANRTSQPKLAIINYEATDLDYLFDIVIHDDLVASFQYIKQHL</sequence>
<evidence type="ECO:0000313" key="7">
    <source>
        <dbReference type="Proteomes" id="UP001056756"/>
    </source>
</evidence>
<reference evidence="6" key="1">
    <citation type="submission" date="2022-05" db="EMBL/GenBank/DDBJ databases">
        <title>Novel bacterial taxa in a minimal lignocellulolytic consortium and its capacity to transform plastics disclosed by genome-resolved metagenomics.</title>
        <authorList>
            <person name="Rodriguez C.A.D."/>
            <person name="Diaz-Garcia L."/>
            <person name="Herrera K."/>
            <person name="Tarazona N.A."/>
            <person name="Sproer C."/>
            <person name="Overmann J."/>
            <person name="Jimenez D.J."/>
        </authorList>
    </citation>
    <scope>NUCLEOTIDE SEQUENCE</scope>
    <source>
        <strain evidence="6">MAG5</strain>
    </source>
</reference>
<dbReference type="EMBL" id="CP097899">
    <property type="protein sequence ID" value="URN96361.1"/>
    <property type="molecule type" value="Genomic_DNA"/>
</dbReference>
<dbReference type="InterPro" id="IPR003000">
    <property type="entry name" value="Sirtuin"/>
</dbReference>
<keyword evidence="3" id="KW-0520">NAD</keyword>
<dbReference type="AlphaFoldDB" id="A0A9J6ZKZ2"/>
<feature type="domain" description="Deacetylase sirtuin-type" evidence="5">
    <location>
        <begin position="1"/>
        <end position="243"/>
    </location>
</feature>
<comment type="caution">
    <text evidence="4">Lacks conserved residue(s) required for the propagation of feature annotation.</text>
</comment>
<keyword evidence="6" id="KW-0012">Acyltransferase</keyword>
<dbReference type="InterPro" id="IPR029035">
    <property type="entry name" value="DHS-like_NAD/FAD-binding_dom"/>
</dbReference>
<dbReference type="SUPFAM" id="SSF52467">
    <property type="entry name" value="DHS-like NAD/FAD-binding domain"/>
    <property type="match status" value="1"/>
</dbReference>
<organism evidence="6 7">
    <name type="scientific">Candidatus Pristimantibacillus lignocellulolyticus</name>
    <dbReference type="NCBI Taxonomy" id="2994561"/>
    <lineage>
        <taxon>Bacteria</taxon>
        <taxon>Bacillati</taxon>
        <taxon>Bacillota</taxon>
        <taxon>Bacilli</taxon>
        <taxon>Bacillales</taxon>
        <taxon>Paenibacillaceae</taxon>
        <taxon>Candidatus Pristimantibacillus</taxon>
    </lineage>
</organism>
<dbReference type="Gene3D" id="3.40.50.1220">
    <property type="entry name" value="TPP-binding domain"/>
    <property type="match status" value="1"/>
</dbReference>
<evidence type="ECO:0000313" key="6">
    <source>
        <dbReference type="EMBL" id="URN96361.1"/>
    </source>
</evidence>